<reference evidence="5" key="1">
    <citation type="journal article" date="2020" name="J. Eukaryot. Microbiol.">
        <title>De novo Sequencing, Assembly and Annotation of the Transcriptome for the Free-Living Testate Amoeba Arcella intermedia.</title>
        <authorList>
            <person name="Ribeiro G.M."/>
            <person name="Porfirio-Sousa A.L."/>
            <person name="Maurer-Alcala X.X."/>
            <person name="Katz L.A."/>
            <person name="Lahr D.J.G."/>
        </authorList>
    </citation>
    <scope>NUCLEOTIDE SEQUENCE</scope>
</reference>
<dbReference type="InterPro" id="IPR051681">
    <property type="entry name" value="Ser/Thr_Kinases-Pseudokinases"/>
</dbReference>
<dbReference type="PROSITE" id="PS00108">
    <property type="entry name" value="PROTEIN_KINASE_ST"/>
    <property type="match status" value="1"/>
</dbReference>
<dbReference type="InterPro" id="IPR008271">
    <property type="entry name" value="Ser/Thr_kinase_AS"/>
</dbReference>
<organism evidence="5">
    <name type="scientific">Arcella intermedia</name>
    <dbReference type="NCBI Taxonomy" id="1963864"/>
    <lineage>
        <taxon>Eukaryota</taxon>
        <taxon>Amoebozoa</taxon>
        <taxon>Tubulinea</taxon>
        <taxon>Elardia</taxon>
        <taxon>Arcellinida</taxon>
        <taxon>Sphaerothecina</taxon>
        <taxon>Arcellidae</taxon>
        <taxon>Arcella</taxon>
    </lineage>
</organism>
<sequence length="330" mass="35914">MNAEETTEQTEPTPSPYGGGEPSPYSGGEPVASYGSGGLAGRDEGLPSSVYNTYGGAPDPAAPGPAFTYGGSAETAPAQPPTAAQAFSEESEEEAVDPNNEIYTSLQGSKRIPRGQISIGKYLAAGAFGQVSRGLWRDHPVALKKIDIQRACKNLGRKEAEIIEALQWEITLLSAASNSNLVHYYGVYQADNEGYSYIVMEFCHQGTVKGLLKKEGGVSWKRRRVWGVQIARGLKYLHREGIIHRDLKCENILVDETGRAKLADLGVSQIDELIEKAESRVVELGLNDKRYVPPENVRQANLSTKETDVYSLGVVFWELTGAGEPRRLRV</sequence>
<dbReference type="SMART" id="SM00220">
    <property type="entry name" value="S_TKc"/>
    <property type="match status" value="1"/>
</dbReference>
<evidence type="ECO:0000256" key="2">
    <source>
        <dbReference type="ARBA" id="ARBA00022840"/>
    </source>
</evidence>
<name>A0A6B2L7Q9_9EUKA</name>
<dbReference type="GO" id="GO:0005524">
    <property type="term" value="F:ATP binding"/>
    <property type="evidence" value="ECO:0007669"/>
    <property type="project" value="UniProtKB-KW"/>
</dbReference>
<evidence type="ECO:0000256" key="3">
    <source>
        <dbReference type="SAM" id="MobiDB-lite"/>
    </source>
</evidence>
<proteinExistence type="predicted"/>
<dbReference type="PROSITE" id="PS50011">
    <property type="entry name" value="PROTEIN_KINASE_DOM"/>
    <property type="match status" value="1"/>
</dbReference>
<keyword evidence="1" id="KW-0547">Nucleotide-binding</keyword>
<evidence type="ECO:0000313" key="5">
    <source>
        <dbReference type="EMBL" id="NDV32940.1"/>
    </source>
</evidence>
<feature type="compositionally biased region" description="Low complexity" evidence="3">
    <location>
        <begin position="75"/>
        <end position="88"/>
    </location>
</feature>
<dbReference type="Pfam" id="PF00069">
    <property type="entry name" value="Pkinase"/>
    <property type="match status" value="1"/>
</dbReference>
<accession>A0A6B2L7Q9</accession>
<keyword evidence="2" id="KW-0067">ATP-binding</keyword>
<protein>
    <recommendedName>
        <fullName evidence="4">Protein kinase domain-containing protein</fullName>
    </recommendedName>
</protein>
<dbReference type="GO" id="GO:0004674">
    <property type="term" value="F:protein serine/threonine kinase activity"/>
    <property type="evidence" value="ECO:0007669"/>
    <property type="project" value="TreeGrafter"/>
</dbReference>
<evidence type="ECO:0000259" key="4">
    <source>
        <dbReference type="PROSITE" id="PS50011"/>
    </source>
</evidence>
<evidence type="ECO:0000256" key="1">
    <source>
        <dbReference type="ARBA" id="ARBA00022741"/>
    </source>
</evidence>
<dbReference type="EMBL" id="GIBP01003971">
    <property type="protein sequence ID" value="NDV32940.1"/>
    <property type="molecule type" value="Transcribed_RNA"/>
</dbReference>
<feature type="domain" description="Protein kinase" evidence="4">
    <location>
        <begin position="117"/>
        <end position="330"/>
    </location>
</feature>
<dbReference type="AlphaFoldDB" id="A0A6B2L7Q9"/>
<dbReference type="PANTHER" id="PTHR44329">
    <property type="entry name" value="SERINE/THREONINE-PROTEIN KINASE TNNI3K-RELATED"/>
    <property type="match status" value="1"/>
</dbReference>
<feature type="region of interest" description="Disordered" evidence="3">
    <location>
        <begin position="1"/>
        <end position="98"/>
    </location>
</feature>
<dbReference type="Gene3D" id="1.10.510.10">
    <property type="entry name" value="Transferase(Phosphotransferase) domain 1"/>
    <property type="match status" value="1"/>
</dbReference>
<dbReference type="CDD" id="cd00180">
    <property type="entry name" value="PKc"/>
    <property type="match status" value="1"/>
</dbReference>
<dbReference type="SUPFAM" id="SSF56112">
    <property type="entry name" value="Protein kinase-like (PK-like)"/>
    <property type="match status" value="1"/>
</dbReference>
<dbReference type="InterPro" id="IPR011009">
    <property type="entry name" value="Kinase-like_dom_sf"/>
</dbReference>
<dbReference type="InterPro" id="IPR000719">
    <property type="entry name" value="Prot_kinase_dom"/>
</dbReference>